<dbReference type="GO" id="GO:0003908">
    <property type="term" value="F:methylated-DNA-[protein]-cysteine S-methyltransferase activity"/>
    <property type="evidence" value="ECO:0007669"/>
    <property type="project" value="UniProtKB-EC"/>
</dbReference>
<dbReference type="PROSITE" id="PS00374">
    <property type="entry name" value="MGMT"/>
    <property type="match status" value="1"/>
</dbReference>
<dbReference type="GO" id="GO:0003700">
    <property type="term" value="F:DNA-binding transcription factor activity"/>
    <property type="evidence" value="ECO:0007669"/>
    <property type="project" value="InterPro"/>
</dbReference>
<dbReference type="SUPFAM" id="SSF46767">
    <property type="entry name" value="Methylated DNA-protein cysteine methyltransferase, C-terminal domain"/>
    <property type="match status" value="1"/>
</dbReference>
<feature type="domain" description="HTH araC/xylS-type" evidence="9">
    <location>
        <begin position="11"/>
        <end position="108"/>
    </location>
</feature>
<dbReference type="InterPro" id="IPR001497">
    <property type="entry name" value="MethylDNA_cys_MeTrfase_AS"/>
</dbReference>
<dbReference type="PANTHER" id="PTHR10815:SF13">
    <property type="entry name" value="METHYLATED-DNA--PROTEIN-CYSTEINE METHYLTRANSFERASE"/>
    <property type="match status" value="1"/>
</dbReference>
<keyword evidence="11" id="KW-1185">Reference proteome</keyword>
<proteinExistence type="predicted"/>
<keyword evidence="6" id="KW-0804">Transcription</keyword>
<comment type="catalytic activity">
    <reaction evidence="1">
        <text>a 4-O-methyl-thymidine in DNA + L-cysteinyl-[protein] = a thymidine in DNA + S-methyl-L-cysteinyl-[protein]</text>
        <dbReference type="Rhea" id="RHEA:53428"/>
        <dbReference type="Rhea" id="RHEA-COMP:10131"/>
        <dbReference type="Rhea" id="RHEA-COMP:10132"/>
        <dbReference type="Rhea" id="RHEA-COMP:13555"/>
        <dbReference type="Rhea" id="RHEA-COMP:13556"/>
        <dbReference type="ChEBI" id="CHEBI:29950"/>
        <dbReference type="ChEBI" id="CHEBI:82612"/>
        <dbReference type="ChEBI" id="CHEBI:137386"/>
        <dbReference type="ChEBI" id="CHEBI:137387"/>
        <dbReference type="EC" id="2.1.1.63"/>
    </reaction>
</comment>
<dbReference type="SUPFAM" id="SSF46689">
    <property type="entry name" value="Homeodomain-like"/>
    <property type="match status" value="1"/>
</dbReference>
<evidence type="ECO:0000256" key="8">
    <source>
        <dbReference type="ARBA" id="ARBA00049348"/>
    </source>
</evidence>
<evidence type="ECO:0000256" key="3">
    <source>
        <dbReference type="ARBA" id="ARBA00022679"/>
    </source>
</evidence>
<evidence type="ECO:0000256" key="2">
    <source>
        <dbReference type="ARBA" id="ARBA00022603"/>
    </source>
</evidence>
<protein>
    <submittedName>
        <fullName evidence="10">Methylated-DNA--[protein]-cysteine S-methyltransferase</fullName>
        <ecNumber evidence="10">2.1.1.63</ecNumber>
    </submittedName>
</protein>
<comment type="catalytic activity">
    <reaction evidence="8">
        <text>a 6-O-methyl-2'-deoxyguanosine in DNA + L-cysteinyl-[protein] = S-methyl-L-cysteinyl-[protein] + a 2'-deoxyguanosine in DNA</text>
        <dbReference type="Rhea" id="RHEA:24000"/>
        <dbReference type="Rhea" id="RHEA-COMP:10131"/>
        <dbReference type="Rhea" id="RHEA-COMP:10132"/>
        <dbReference type="Rhea" id="RHEA-COMP:11367"/>
        <dbReference type="Rhea" id="RHEA-COMP:11368"/>
        <dbReference type="ChEBI" id="CHEBI:29950"/>
        <dbReference type="ChEBI" id="CHEBI:82612"/>
        <dbReference type="ChEBI" id="CHEBI:85445"/>
        <dbReference type="ChEBI" id="CHEBI:85448"/>
        <dbReference type="EC" id="2.1.1.63"/>
    </reaction>
</comment>
<dbReference type="InterPro" id="IPR014048">
    <property type="entry name" value="MethylDNA_cys_MeTrfase_DNA-bd"/>
</dbReference>
<evidence type="ECO:0000259" key="9">
    <source>
        <dbReference type="PROSITE" id="PS01124"/>
    </source>
</evidence>
<comment type="caution">
    <text evidence="10">The sequence shown here is derived from an EMBL/GenBank/DDBJ whole genome shotgun (WGS) entry which is preliminary data.</text>
</comment>
<reference evidence="10 11" key="1">
    <citation type="submission" date="2019-06" db="EMBL/GenBank/DDBJ databases">
        <title>A novel bacterium of genus Marinomonas, isolated from coastal sand.</title>
        <authorList>
            <person name="Huang H."/>
            <person name="Mo K."/>
            <person name="Hu Y."/>
        </authorList>
    </citation>
    <scope>NUCLEOTIDE SEQUENCE [LARGE SCALE GENOMIC DNA]</scope>
    <source>
        <strain evidence="10 11">HB171799</strain>
    </source>
</reference>
<dbReference type="InterPro" id="IPR018060">
    <property type="entry name" value="HTH_AraC"/>
</dbReference>
<evidence type="ECO:0000313" key="11">
    <source>
        <dbReference type="Proteomes" id="UP000315901"/>
    </source>
</evidence>
<evidence type="ECO:0000256" key="1">
    <source>
        <dbReference type="ARBA" id="ARBA00001286"/>
    </source>
</evidence>
<dbReference type="Gene3D" id="3.30.160.70">
    <property type="entry name" value="Methylated DNA-protein cysteine methyltransferase domain"/>
    <property type="match status" value="1"/>
</dbReference>
<evidence type="ECO:0000256" key="6">
    <source>
        <dbReference type="ARBA" id="ARBA00023163"/>
    </source>
</evidence>
<evidence type="ECO:0000313" key="10">
    <source>
        <dbReference type="EMBL" id="TPE46792.1"/>
    </source>
</evidence>
<dbReference type="PROSITE" id="PS01124">
    <property type="entry name" value="HTH_ARAC_FAMILY_2"/>
    <property type="match status" value="1"/>
</dbReference>
<dbReference type="SMART" id="SM00342">
    <property type="entry name" value="HTH_ARAC"/>
    <property type="match status" value="1"/>
</dbReference>
<keyword evidence="2 10" id="KW-0489">Methyltransferase</keyword>
<dbReference type="AlphaFoldDB" id="A0A501WD83"/>
<dbReference type="SUPFAM" id="SSF53155">
    <property type="entry name" value="Methylated DNA-protein cysteine methyltransferase domain"/>
    <property type="match status" value="1"/>
</dbReference>
<keyword evidence="5" id="KW-0805">Transcription regulation</keyword>
<dbReference type="GO" id="GO:0032259">
    <property type="term" value="P:methylation"/>
    <property type="evidence" value="ECO:0007669"/>
    <property type="project" value="UniProtKB-KW"/>
</dbReference>
<gene>
    <name evidence="10" type="ORF">FJM67_15555</name>
</gene>
<dbReference type="Pfam" id="PF12833">
    <property type="entry name" value="HTH_18"/>
    <property type="match status" value="1"/>
</dbReference>
<dbReference type="NCBIfam" id="TIGR00589">
    <property type="entry name" value="ogt"/>
    <property type="match status" value="1"/>
</dbReference>
<sequence length="280" mass="30909">MSKHHHYQLVADAIAYLTEHVNEQPPLSALAKHLGLSDAHLQKVFSEWVGISPKRFMQVLTKEAALAALREQHNTLDAAASAGLSGTGRLYDLLLTCEAMTPGEIQSGGAGLVIEFGFTATPFGEALLAWSQRGLCFLQFTDDRGDETLKFCRSQWPNGTFRENPAQARTYGEQIFSTPLRRGKLHLLLKGTNFQVKVWQAMINTSPERLYSYGQIAQLIGQPNASRAVGTALAQNTIGYLIPCHRVIQASGNVGQYRWGPTRKQAIQAWELAQSKSDQD</sequence>
<evidence type="ECO:0000256" key="7">
    <source>
        <dbReference type="ARBA" id="ARBA00023204"/>
    </source>
</evidence>
<dbReference type="CDD" id="cd06445">
    <property type="entry name" value="ATase"/>
    <property type="match status" value="1"/>
</dbReference>
<dbReference type="InterPro" id="IPR036388">
    <property type="entry name" value="WH-like_DNA-bd_sf"/>
</dbReference>
<dbReference type="EMBL" id="VFRR01000051">
    <property type="protein sequence ID" value="TPE46792.1"/>
    <property type="molecule type" value="Genomic_DNA"/>
</dbReference>
<accession>A0A501WD83</accession>
<dbReference type="Pfam" id="PF01035">
    <property type="entry name" value="DNA_binding_1"/>
    <property type="match status" value="1"/>
</dbReference>
<evidence type="ECO:0000256" key="5">
    <source>
        <dbReference type="ARBA" id="ARBA00023015"/>
    </source>
</evidence>
<dbReference type="GO" id="GO:0006281">
    <property type="term" value="P:DNA repair"/>
    <property type="evidence" value="ECO:0007669"/>
    <property type="project" value="UniProtKB-KW"/>
</dbReference>
<evidence type="ECO:0000256" key="4">
    <source>
        <dbReference type="ARBA" id="ARBA00022763"/>
    </source>
</evidence>
<organism evidence="10 11">
    <name type="scientific">Maribrevibacterium harenarium</name>
    <dbReference type="NCBI Taxonomy" id="2589817"/>
    <lineage>
        <taxon>Bacteria</taxon>
        <taxon>Pseudomonadati</taxon>
        <taxon>Pseudomonadota</taxon>
        <taxon>Gammaproteobacteria</taxon>
        <taxon>Oceanospirillales</taxon>
        <taxon>Oceanospirillaceae</taxon>
        <taxon>Maribrevibacterium</taxon>
    </lineage>
</organism>
<dbReference type="OrthoDB" id="9811249at2"/>
<dbReference type="Gene3D" id="1.10.10.10">
    <property type="entry name" value="Winged helix-like DNA-binding domain superfamily/Winged helix DNA-binding domain"/>
    <property type="match status" value="1"/>
</dbReference>
<dbReference type="InterPro" id="IPR036217">
    <property type="entry name" value="MethylDNA_cys_MeTrfase_DNAb"/>
</dbReference>
<keyword evidence="3 10" id="KW-0808">Transferase</keyword>
<dbReference type="InterPro" id="IPR036631">
    <property type="entry name" value="MGMT_N_sf"/>
</dbReference>
<dbReference type="RefSeq" id="WP_140591224.1">
    <property type="nucleotide sequence ID" value="NZ_VFRR01000051.1"/>
</dbReference>
<name>A0A501WD83_9GAMM</name>
<dbReference type="GO" id="GO:0043565">
    <property type="term" value="F:sequence-specific DNA binding"/>
    <property type="evidence" value="ECO:0007669"/>
    <property type="project" value="InterPro"/>
</dbReference>
<dbReference type="InterPro" id="IPR009057">
    <property type="entry name" value="Homeodomain-like_sf"/>
</dbReference>
<keyword evidence="7" id="KW-0234">DNA repair</keyword>
<dbReference type="Gene3D" id="1.10.10.60">
    <property type="entry name" value="Homeodomain-like"/>
    <property type="match status" value="1"/>
</dbReference>
<dbReference type="Proteomes" id="UP000315901">
    <property type="component" value="Unassembled WGS sequence"/>
</dbReference>
<dbReference type="PANTHER" id="PTHR10815">
    <property type="entry name" value="METHYLATED-DNA--PROTEIN-CYSTEINE METHYLTRANSFERASE"/>
    <property type="match status" value="1"/>
</dbReference>
<keyword evidence="4" id="KW-0227">DNA damage</keyword>
<dbReference type="EC" id="2.1.1.63" evidence="10"/>